<dbReference type="GO" id="GO:0002080">
    <property type="term" value="C:acrosomal membrane"/>
    <property type="evidence" value="ECO:0007669"/>
    <property type="project" value="InterPro"/>
</dbReference>
<reference evidence="3" key="1">
    <citation type="submission" date="2025-08" db="UniProtKB">
        <authorList>
            <consortium name="Ensembl"/>
        </authorList>
    </citation>
    <scope>IDENTIFICATION</scope>
</reference>
<sequence length="308" mass="33635">MAVRASGHALLLLLLPPLLTALLDAEPQGSGDESERAEPAEPGLNALETTEQEFGECTVTCGIGIQEILLTSGCPGDEAKCIVGVKECRGPVDCGWGRPISENSTSVMMTCIYISPENRFKYIWKILIPDKPASILPNDSAVVVVRRATRSVTYLCETQENGSIIASVKYAVKATTDLKTKQPKEKGQSRRRRANGILVFCVVTAVIVTIGVIFVIIFMILHWAVVKTGLVCQDDKDKKLTNKSSDHQKKLNSHFPSSCSTDEGEMLLPLHHGDPVGEIFSPLFAESLHIVNLYLPFLTRGFFPLIKG</sequence>
<dbReference type="Proteomes" id="UP000472261">
    <property type="component" value="Unplaced"/>
</dbReference>
<dbReference type="GO" id="GO:0001675">
    <property type="term" value="P:acrosome assembly"/>
    <property type="evidence" value="ECO:0007669"/>
    <property type="project" value="TreeGrafter"/>
</dbReference>
<dbReference type="AlphaFoldDB" id="A0A669QL04"/>
<keyword evidence="1" id="KW-1133">Transmembrane helix</keyword>
<protein>
    <submittedName>
        <fullName evidence="3">Sperm acrosome associated 1</fullName>
    </submittedName>
</protein>
<dbReference type="OMA" id="WASKVGK"/>
<organism evidence="3 4">
    <name type="scientific">Phasianus colchicus</name>
    <name type="common">Common pheasant</name>
    <dbReference type="NCBI Taxonomy" id="9054"/>
    <lineage>
        <taxon>Eukaryota</taxon>
        <taxon>Metazoa</taxon>
        <taxon>Chordata</taxon>
        <taxon>Craniata</taxon>
        <taxon>Vertebrata</taxon>
        <taxon>Euteleostomi</taxon>
        <taxon>Archelosauria</taxon>
        <taxon>Archosauria</taxon>
        <taxon>Dinosauria</taxon>
        <taxon>Saurischia</taxon>
        <taxon>Theropoda</taxon>
        <taxon>Coelurosauria</taxon>
        <taxon>Aves</taxon>
        <taxon>Neognathae</taxon>
        <taxon>Galloanserae</taxon>
        <taxon>Galliformes</taxon>
        <taxon>Phasianidae</taxon>
        <taxon>Phasianinae</taxon>
        <taxon>Phasianus</taxon>
    </lineage>
</organism>
<dbReference type="InterPro" id="IPR037878">
    <property type="entry name" value="SPACA1"/>
</dbReference>
<dbReference type="Ensembl" id="ENSPCLT00000025154.1">
    <property type="protein sequence ID" value="ENSPCLP00000018873.1"/>
    <property type="gene ID" value="ENSPCLG00000015835.1"/>
</dbReference>
<proteinExistence type="predicted"/>
<keyword evidence="2" id="KW-0732">Signal</keyword>
<evidence type="ECO:0000313" key="3">
    <source>
        <dbReference type="Ensembl" id="ENSPCLP00000018873.1"/>
    </source>
</evidence>
<accession>A0A669QL04</accession>
<keyword evidence="1" id="KW-0812">Transmembrane</keyword>
<evidence type="ECO:0000313" key="4">
    <source>
        <dbReference type="Proteomes" id="UP000472261"/>
    </source>
</evidence>
<evidence type="ECO:0000256" key="1">
    <source>
        <dbReference type="SAM" id="Phobius"/>
    </source>
</evidence>
<reference evidence="3" key="2">
    <citation type="submission" date="2025-09" db="UniProtKB">
        <authorList>
            <consortium name="Ensembl"/>
        </authorList>
    </citation>
    <scope>IDENTIFICATION</scope>
</reference>
<feature type="chain" id="PRO_5025573760" evidence="2">
    <location>
        <begin position="22"/>
        <end position="308"/>
    </location>
</feature>
<feature type="transmembrane region" description="Helical" evidence="1">
    <location>
        <begin position="197"/>
        <end position="221"/>
    </location>
</feature>
<dbReference type="PANTHER" id="PTHR47223">
    <property type="entry name" value="SPERM ACROSOME MEMBRANE-ASSOCIATED PROTEIN 1"/>
    <property type="match status" value="1"/>
</dbReference>
<feature type="signal peptide" evidence="2">
    <location>
        <begin position="1"/>
        <end position="21"/>
    </location>
</feature>
<evidence type="ECO:0000256" key="2">
    <source>
        <dbReference type="SAM" id="SignalP"/>
    </source>
</evidence>
<keyword evidence="1" id="KW-0472">Membrane</keyword>
<keyword evidence="4" id="KW-1185">Reference proteome</keyword>
<dbReference type="PANTHER" id="PTHR47223:SF1">
    <property type="entry name" value="SPERM ACROSOME MEMBRANE-ASSOCIATED PROTEIN 1"/>
    <property type="match status" value="1"/>
</dbReference>
<name>A0A669QL04_PHACC</name>
<dbReference type="CDD" id="cd13783">
    <property type="entry name" value="SPACA1"/>
    <property type="match status" value="1"/>
</dbReference>